<dbReference type="GeneID" id="36286703"/>
<reference evidence="2" key="1">
    <citation type="submission" date="2016-03" db="EMBL/GenBank/DDBJ databases">
        <title>Updated assembly of Pseudogymnoascus destructans, the fungus causing white-nose syndrome of bats.</title>
        <authorList>
            <person name="Palmer J.M."/>
            <person name="Drees K.P."/>
            <person name="Foster J.T."/>
            <person name="Lindner D.L."/>
        </authorList>
    </citation>
    <scope>NUCLEOTIDE SEQUENCE [LARGE SCALE GENOMIC DNA]</scope>
    <source>
        <strain evidence="2">20631-21</strain>
    </source>
</reference>
<dbReference type="RefSeq" id="XP_024325733.1">
    <property type="nucleotide sequence ID" value="XM_024467272.1"/>
</dbReference>
<dbReference type="Proteomes" id="UP000077154">
    <property type="component" value="Unassembled WGS sequence"/>
</dbReference>
<dbReference type="EMBL" id="KV441391">
    <property type="protein sequence ID" value="OAF60452.1"/>
    <property type="molecule type" value="Genomic_DNA"/>
</dbReference>
<evidence type="ECO:0000313" key="2">
    <source>
        <dbReference type="EMBL" id="OAF60452.1"/>
    </source>
</evidence>
<accession>A0A177AGC1</accession>
<feature type="compositionally biased region" description="Basic and acidic residues" evidence="1">
    <location>
        <begin position="311"/>
        <end position="320"/>
    </location>
</feature>
<dbReference type="OrthoDB" id="4338738at2759"/>
<gene>
    <name evidence="2" type="ORF">VC83_03628</name>
</gene>
<protein>
    <submittedName>
        <fullName evidence="2">Uncharacterized protein</fullName>
    </submittedName>
</protein>
<dbReference type="Pfam" id="PF12511">
    <property type="entry name" value="DUF3716"/>
    <property type="match status" value="1"/>
</dbReference>
<name>A0A177AGC1_9PEZI</name>
<feature type="region of interest" description="Disordered" evidence="1">
    <location>
        <begin position="236"/>
        <end position="258"/>
    </location>
</feature>
<feature type="compositionally biased region" description="Low complexity" evidence="1">
    <location>
        <begin position="296"/>
        <end position="308"/>
    </location>
</feature>
<dbReference type="AlphaFoldDB" id="A0A177AGC1"/>
<dbReference type="VEuPathDB" id="FungiDB:GMDG_01758"/>
<dbReference type="InterPro" id="IPR022190">
    <property type="entry name" value="DUF3716"/>
</dbReference>
<evidence type="ECO:0000256" key="1">
    <source>
        <dbReference type="SAM" id="MobiDB-lite"/>
    </source>
</evidence>
<feature type="region of interest" description="Disordered" evidence="1">
    <location>
        <begin position="1"/>
        <end position="43"/>
    </location>
</feature>
<proteinExistence type="predicted"/>
<sequence length="344" mass="36016">MSAPAPTTEASGLNEAPREEEAPASRSRYHDHHHDDPDCNGFEEEISKFALEFDSKLSATNVNEPTGASPLALTFPATSNMAASVPPGPRASSASESVVVPSPAMPTCPATAISRPQGLVVDSLTPSQQMALQLLRSGLLEEPCHSRALAAVLTLPDARHLEFRALDSSGPPNLVRMQNLEAAIGFTVGELVQPPCTDYVAGYGQFAGCVRVEGLLHESCTNCHFGGEGARCSLDASAVPSAPGTGSPSGRFSLRAQHPAASAASCTTEALTGGVGRGLKRPPQLKDTRPSRHARTSSPARAAASRAPPTHRPDDPCYVGNEEHPTHTCYDGHGGQKPVRKIIS</sequence>
<feature type="region of interest" description="Disordered" evidence="1">
    <location>
        <begin position="272"/>
        <end position="320"/>
    </location>
</feature>
<dbReference type="eggNOG" id="ENOG502SWSC">
    <property type="taxonomic scope" value="Eukaryota"/>
</dbReference>
<organism evidence="2">
    <name type="scientific">Pseudogymnoascus destructans</name>
    <dbReference type="NCBI Taxonomy" id="655981"/>
    <lineage>
        <taxon>Eukaryota</taxon>
        <taxon>Fungi</taxon>
        <taxon>Dikarya</taxon>
        <taxon>Ascomycota</taxon>
        <taxon>Pezizomycotina</taxon>
        <taxon>Leotiomycetes</taxon>
        <taxon>Thelebolales</taxon>
        <taxon>Thelebolaceae</taxon>
        <taxon>Pseudogymnoascus</taxon>
    </lineage>
</organism>